<keyword evidence="3 8" id="KW-0812">Transmembrane</keyword>
<dbReference type="GO" id="GO:0045454">
    <property type="term" value="P:cell redox homeostasis"/>
    <property type="evidence" value="ECO:0000318"/>
    <property type="project" value="GO_Central"/>
</dbReference>
<name>A0A7I4EEG0_PHYPA</name>
<dbReference type="Proteomes" id="UP000006727">
    <property type="component" value="Chromosome 8"/>
</dbReference>
<keyword evidence="10" id="KW-1185">Reference proteome</keyword>
<feature type="transmembrane region" description="Helical" evidence="8">
    <location>
        <begin position="200"/>
        <end position="219"/>
    </location>
</feature>
<dbReference type="PANTHER" id="PTHR34790">
    <property type="entry name" value="PHOTOSYSTEM II CORE COMPLEX PROTEINS PSBY, CHLOROPLASTIC"/>
    <property type="match status" value="1"/>
</dbReference>
<keyword evidence="5" id="KW-0793">Thylakoid</keyword>
<dbReference type="PANTHER" id="PTHR34790:SF1">
    <property type="entry name" value="PHOTOSYSTEM II CORE COMPLEX PROTEINS PSBY, CHLOROPLASTIC"/>
    <property type="match status" value="1"/>
</dbReference>
<comment type="subcellular location">
    <subcellularLocation>
        <location evidence="1">Membrane</location>
    </subcellularLocation>
</comment>
<dbReference type="KEGG" id="ppp:112285917"/>
<dbReference type="OrthoDB" id="2016024at2759"/>
<evidence type="ECO:0000256" key="3">
    <source>
        <dbReference type="ARBA" id="ARBA00022692"/>
    </source>
</evidence>
<reference evidence="9" key="3">
    <citation type="submission" date="2020-12" db="UniProtKB">
        <authorList>
            <consortium name="EnsemblPlants"/>
        </authorList>
    </citation>
    <scope>IDENTIFICATION</scope>
</reference>
<dbReference type="GeneID" id="112285917"/>
<dbReference type="Pfam" id="PF06298">
    <property type="entry name" value="PsbY"/>
    <property type="match status" value="4"/>
</dbReference>
<dbReference type="GO" id="GO:0030145">
    <property type="term" value="F:manganese ion binding"/>
    <property type="evidence" value="ECO:0007669"/>
    <property type="project" value="InterPro"/>
</dbReference>
<keyword evidence="2" id="KW-0602">Photosynthesis</keyword>
<evidence type="ECO:0000313" key="9">
    <source>
        <dbReference type="EnsemblPlants" id="Pp3c8_24120V3.4"/>
    </source>
</evidence>
<evidence type="ECO:0000313" key="10">
    <source>
        <dbReference type="Proteomes" id="UP000006727"/>
    </source>
</evidence>
<proteinExistence type="inferred from homology"/>
<feature type="transmembrane region" description="Helical" evidence="8">
    <location>
        <begin position="312"/>
        <end position="330"/>
    </location>
</feature>
<dbReference type="InParanoid" id="A0A7I4EEG0"/>
<feature type="transmembrane region" description="Helical" evidence="8">
    <location>
        <begin position="430"/>
        <end position="448"/>
    </location>
</feature>
<protein>
    <submittedName>
        <fullName evidence="9">Uncharacterized protein</fullName>
    </submittedName>
</protein>
<evidence type="ECO:0000256" key="1">
    <source>
        <dbReference type="ARBA" id="ARBA00004370"/>
    </source>
</evidence>
<evidence type="ECO:0000256" key="5">
    <source>
        <dbReference type="ARBA" id="ARBA00023078"/>
    </source>
</evidence>
<dbReference type="GO" id="GO:0009523">
    <property type="term" value="C:photosystem II"/>
    <property type="evidence" value="ECO:0007669"/>
    <property type="project" value="UniProtKB-KW"/>
</dbReference>
<feature type="transmembrane region" description="Helical" evidence="8">
    <location>
        <begin position="346"/>
        <end position="365"/>
    </location>
</feature>
<dbReference type="InterPro" id="IPR038760">
    <property type="entry name" value="PsbY_plant"/>
</dbReference>
<evidence type="ECO:0000256" key="6">
    <source>
        <dbReference type="ARBA" id="ARBA00023136"/>
    </source>
</evidence>
<keyword evidence="6 8" id="KW-0472">Membrane</keyword>
<evidence type="ECO:0000256" key="4">
    <source>
        <dbReference type="ARBA" id="ARBA00022989"/>
    </source>
</evidence>
<dbReference type="InterPro" id="IPR009388">
    <property type="entry name" value="PSII_PsbY"/>
</dbReference>
<keyword evidence="7" id="KW-0604">Photosystem II</keyword>
<keyword evidence="4 8" id="KW-1133">Transmembrane helix</keyword>
<organism evidence="9 10">
    <name type="scientific">Physcomitrium patens</name>
    <name type="common">Spreading-leaved earth moss</name>
    <name type="synonym">Physcomitrella patens</name>
    <dbReference type="NCBI Taxonomy" id="3218"/>
    <lineage>
        <taxon>Eukaryota</taxon>
        <taxon>Viridiplantae</taxon>
        <taxon>Streptophyta</taxon>
        <taxon>Embryophyta</taxon>
        <taxon>Bryophyta</taxon>
        <taxon>Bryophytina</taxon>
        <taxon>Bryopsida</taxon>
        <taxon>Funariidae</taxon>
        <taxon>Funariales</taxon>
        <taxon>Funariaceae</taxon>
        <taxon>Physcomitrium</taxon>
    </lineage>
</organism>
<dbReference type="EMBL" id="ABEU02000008">
    <property type="status" value="NOT_ANNOTATED_CDS"/>
    <property type="molecule type" value="Genomic_DNA"/>
</dbReference>
<evidence type="ECO:0000256" key="2">
    <source>
        <dbReference type="ARBA" id="ARBA00022531"/>
    </source>
</evidence>
<evidence type="ECO:0000256" key="8">
    <source>
        <dbReference type="SAM" id="Phobius"/>
    </source>
</evidence>
<dbReference type="GO" id="GO:0015979">
    <property type="term" value="P:photosynthesis"/>
    <property type="evidence" value="ECO:0007669"/>
    <property type="project" value="UniProtKB-KW"/>
</dbReference>
<gene>
    <name evidence="9" type="primary">LOC112285917</name>
</gene>
<reference evidence="9 10" key="1">
    <citation type="journal article" date="2008" name="Science">
        <title>The Physcomitrella genome reveals evolutionary insights into the conquest of land by plants.</title>
        <authorList>
            <person name="Rensing S."/>
            <person name="Lang D."/>
            <person name="Zimmer A."/>
            <person name="Terry A."/>
            <person name="Salamov A."/>
            <person name="Shapiro H."/>
            <person name="Nishiyama T."/>
            <person name="Perroud P.-F."/>
            <person name="Lindquist E."/>
            <person name="Kamisugi Y."/>
            <person name="Tanahashi T."/>
            <person name="Sakakibara K."/>
            <person name="Fujita T."/>
            <person name="Oishi K."/>
            <person name="Shin-I T."/>
            <person name="Kuroki Y."/>
            <person name="Toyoda A."/>
            <person name="Suzuki Y."/>
            <person name="Hashimoto A."/>
            <person name="Yamaguchi K."/>
            <person name="Sugano A."/>
            <person name="Kohara Y."/>
            <person name="Fujiyama A."/>
            <person name="Anterola A."/>
            <person name="Aoki S."/>
            <person name="Ashton N."/>
            <person name="Barbazuk W.B."/>
            <person name="Barker E."/>
            <person name="Bennetzen J."/>
            <person name="Bezanilla M."/>
            <person name="Blankenship R."/>
            <person name="Cho S.H."/>
            <person name="Dutcher S."/>
            <person name="Estelle M."/>
            <person name="Fawcett J.A."/>
            <person name="Gundlach H."/>
            <person name="Hanada K."/>
            <person name="Heyl A."/>
            <person name="Hicks K.A."/>
            <person name="Hugh J."/>
            <person name="Lohr M."/>
            <person name="Mayer K."/>
            <person name="Melkozernov A."/>
            <person name="Murata T."/>
            <person name="Nelson D."/>
            <person name="Pils B."/>
            <person name="Prigge M."/>
            <person name="Reiss B."/>
            <person name="Renner T."/>
            <person name="Rombauts S."/>
            <person name="Rushton P."/>
            <person name="Sanderfoot A."/>
            <person name="Schween G."/>
            <person name="Shiu S.-H."/>
            <person name="Stueber K."/>
            <person name="Theodoulou F.L."/>
            <person name="Tu H."/>
            <person name="Van de Peer Y."/>
            <person name="Verrier P.J."/>
            <person name="Waters E."/>
            <person name="Wood A."/>
            <person name="Yang L."/>
            <person name="Cove D."/>
            <person name="Cuming A."/>
            <person name="Hasebe M."/>
            <person name="Lucas S."/>
            <person name="Mishler D.B."/>
            <person name="Reski R."/>
            <person name="Grigoriev I."/>
            <person name="Quatrano R.S."/>
            <person name="Boore J.L."/>
        </authorList>
    </citation>
    <scope>NUCLEOTIDE SEQUENCE [LARGE SCALE GENOMIC DNA]</scope>
    <source>
        <strain evidence="9 10">cv. Gransden 2004</strain>
    </source>
</reference>
<dbReference type="AlphaFoldDB" id="A0A7I4EEG0"/>
<reference evidence="9 10" key="2">
    <citation type="journal article" date="2018" name="Plant J.">
        <title>The Physcomitrella patens chromosome-scale assembly reveals moss genome structure and evolution.</title>
        <authorList>
            <person name="Lang D."/>
            <person name="Ullrich K.K."/>
            <person name="Murat F."/>
            <person name="Fuchs J."/>
            <person name="Jenkins J."/>
            <person name="Haas F.B."/>
            <person name="Piednoel M."/>
            <person name="Gundlach H."/>
            <person name="Van Bel M."/>
            <person name="Meyberg R."/>
            <person name="Vives C."/>
            <person name="Morata J."/>
            <person name="Symeonidi A."/>
            <person name="Hiss M."/>
            <person name="Muchero W."/>
            <person name="Kamisugi Y."/>
            <person name="Saleh O."/>
            <person name="Blanc G."/>
            <person name="Decker E.L."/>
            <person name="van Gessel N."/>
            <person name="Grimwood J."/>
            <person name="Hayes R.D."/>
            <person name="Graham S.W."/>
            <person name="Gunter L.E."/>
            <person name="McDaniel S.F."/>
            <person name="Hoernstein S.N.W."/>
            <person name="Larsson A."/>
            <person name="Li F.W."/>
            <person name="Perroud P.F."/>
            <person name="Phillips J."/>
            <person name="Ranjan P."/>
            <person name="Rokshar D.S."/>
            <person name="Rothfels C.J."/>
            <person name="Schneider L."/>
            <person name="Shu S."/>
            <person name="Stevenson D.W."/>
            <person name="Thummler F."/>
            <person name="Tillich M."/>
            <person name="Villarreal Aguilar J.C."/>
            <person name="Widiez T."/>
            <person name="Wong G.K."/>
            <person name="Wymore A."/>
            <person name="Zhang Y."/>
            <person name="Zimmer A.D."/>
            <person name="Quatrano R.S."/>
            <person name="Mayer K.F.X."/>
            <person name="Goodstein D."/>
            <person name="Casacuberta J.M."/>
            <person name="Vandepoele K."/>
            <person name="Reski R."/>
            <person name="Cuming A.C."/>
            <person name="Tuskan G.A."/>
            <person name="Maumus F."/>
            <person name="Salse J."/>
            <person name="Schmutz J."/>
            <person name="Rensing S.A."/>
        </authorList>
    </citation>
    <scope>NUCLEOTIDE SEQUENCE [LARGE SCALE GENOMIC DNA]</scope>
    <source>
        <strain evidence="9 10">cv. Gransden 2004</strain>
    </source>
</reference>
<dbReference type="RefSeq" id="XP_024383068.1">
    <property type="nucleotide sequence ID" value="XM_024527300.1"/>
</dbReference>
<feature type="transmembrane region" description="Helical" evidence="8">
    <location>
        <begin position="269"/>
        <end position="291"/>
    </location>
</feature>
<accession>A0A7I4EEG0</accession>
<dbReference type="Gramene" id="Pp3c8_24120V3.4">
    <property type="protein sequence ID" value="Pp3c8_24120V3.4"/>
    <property type="gene ID" value="Pp3c8_24120"/>
</dbReference>
<dbReference type="EnsemblPlants" id="Pp3c8_24120V3.4">
    <property type="protein sequence ID" value="Pp3c8_24120V3.4"/>
    <property type="gene ID" value="Pp3c8_24120"/>
</dbReference>
<sequence>MAPACGGRGLPIGCHAWDQLPYPHPHHASGEDEPCGHSVVSLIAPASTPALAFSALNPLCSGTRRILQINFPPGLDVFLSRSASLRYDSVLRGFSCGDHEYGSKMAMATAVASTSFTSLKKNTVFGAGVQGLRAANQKVSVARPVAVPFAKLSTSSDGVAQQIAVGANTLAGAMFAAMATSESALASQQIMALAEGDNRVVALLIPLVPAIGWVLFNILKPALNQVDKMRSAKALVAGAGLGSLAMLAAPHADAAQEIAQVAESDARGLIIIGLLLPAIGWVLFNILRPALNQFEKMQNQGNTGASSSRKRGVVGALGLGGASMLLAPHADAAQEIANLADSDSRGLIIIGLLLPAIGWVLFNILRPALNQVNQIIEGNDVKTPTKGGKRFKSVIGATGISLAASSLLAAPEADAQVQEIAQLGADTRPLILLFILAPAIGWVLYNILKPALNQVNKMVEGNDTNTPKGGRRK</sequence>
<feature type="transmembrane region" description="Helical" evidence="8">
    <location>
        <begin position="231"/>
        <end position="249"/>
    </location>
</feature>
<evidence type="ECO:0000256" key="7">
    <source>
        <dbReference type="ARBA" id="ARBA00023276"/>
    </source>
</evidence>
<dbReference type="HAMAP" id="MF_00717">
    <property type="entry name" value="PSII_PsbY"/>
    <property type="match status" value="4"/>
</dbReference>
<dbReference type="GO" id="GO:0009534">
    <property type="term" value="C:chloroplast thylakoid"/>
    <property type="evidence" value="ECO:0000318"/>
    <property type="project" value="GO_Central"/>
</dbReference>
<feature type="transmembrane region" description="Helical" evidence="8">
    <location>
        <begin position="391"/>
        <end position="410"/>
    </location>
</feature>